<dbReference type="InterPro" id="IPR004516">
    <property type="entry name" value="HisRS/HisZ"/>
</dbReference>
<evidence type="ECO:0000313" key="13">
    <source>
        <dbReference type="Proteomes" id="UP001327219"/>
    </source>
</evidence>
<comment type="catalytic activity">
    <reaction evidence="9 10">
        <text>tRNA(His) + L-histidine + ATP = L-histidyl-tRNA(His) + AMP + diphosphate + H(+)</text>
        <dbReference type="Rhea" id="RHEA:17313"/>
        <dbReference type="Rhea" id="RHEA-COMP:9665"/>
        <dbReference type="Rhea" id="RHEA-COMP:9689"/>
        <dbReference type="ChEBI" id="CHEBI:15378"/>
        <dbReference type="ChEBI" id="CHEBI:30616"/>
        <dbReference type="ChEBI" id="CHEBI:33019"/>
        <dbReference type="ChEBI" id="CHEBI:57595"/>
        <dbReference type="ChEBI" id="CHEBI:78442"/>
        <dbReference type="ChEBI" id="CHEBI:78527"/>
        <dbReference type="ChEBI" id="CHEBI:456215"/>
        <dbReference type="EC" id="6.1.1.21"/>
    </reaction>
</comment>
<organism evidence="12 13">
    <name type="scientific">Candidatus Bandiella euplotis</name>
    <dbReference type="NCBI Taxonomy" id="1664265"/>
    <lineage>
        <taxon>Bacteria</taxon>
        <taxon>Pseudomonadati</taxon>
        <taxon>Pseudomonadota</taxon>
        <taxon>Alphaproteobacteria</taxon>
        <taxon>Rickettsiales</taxon>
        <taxon>Candidatus Midichloriaceae</taxon>
        <taxon>Candidatus Bandiella</taxon>
    </lineage>
</organism>
<protein>
    <recommendedName>
        <fullName evidence="10">Histidine--tRNA ligase</fullName>
        <ecNumber evidence="10">6.1.1.21</ecNumber>
    </recommendedName>
    <alternativeName>
        <fullName evidence="10">Histidyl-tRNA synthetase</fullName>
        <shortName evidence="10">HisRS</shortName>
    </alternativeName>
</protein>
<dbReference type="EC" id="6.1.1.21" evidence="10"/>
<dbReference type="PANTHER" id="PTHR43707">
    <property type="entry name" value="HISTIDYL-TRNA SYNTHETASE"/>
    <property type="match status" value="1"/>
</dbReference>
<evidence type="ECO:0000256" key="5">
    <source>
        <dbReference type="ARBA" id="ARBA00022741"/>
    </source>
</evidence>
<comment type="subcellular location">
    <subcellularLocation>
        <location evidence="10">Cytoplasm</location>
    </subcellularLocation>
</comment>
<dbReference type="SUPFAM" id="SSF55681">
    <property type="entry name" value="Class II aaRS and biotin synthetases"/>
    <property type="match status" value="1"/>
</dbReference>
<evidence type="ECO:0000256" key="7">
    <source>
        <dbReference type="ARBA" id="ARBA00022917"/>
    </source>
</evidence>
<evidence type="ECO:0000256" key="2">
    <source>
        <dbReference type="ARBA" id="ARBA00011738"/>
    </source>
</evidence>
<dbReference type="CDD" id="cd00859">
    <property type="entry name" value="HisRS_anticodon"/>
    <property type="match status" value="1"/>
</dbReference>
<dbReference type="Pfam" id="PF13393">
    <property type="entry name" value="tRNA-synt_His"/>
    <property type="match status" value="1"/>
</dbReference>
<dbReference type="EMBL" id="CP110820">
    <property type="protein sequence ID" value="WPX96679.1"/>
    <property type="molecule type" value="Genomic_DNA"/>
</dbReference>
<dbReference type="HAMAP" id="MF_00127">
    <property type="entry name" value="His_tRNA_synth"/>
    <property type="match status" value="1"/>
</dbReference>
<dbReference type="InterPro" id="IPR006195">
    <property type="entry name" value="aa-tRNA-synth_II"/>
</dbReference>
<dbReference type="PANTHER" id="PTHR43707:SF1">
    <property type="entry name" value="HISTIDINE--TRNA LIGASE, MITOCHONDRIAL-RELATED"/>
    <property type="match status" value="1"/>
</dbReference>
<dbReference type="SUPFAM" id="SSF52954">
    <property type="entry name" value="Class II aaRS ABD-related"/>
    <property type="match status" value="1"/>
</dbReference>
<gene>
    <name evidence="10" type="primary">hisS</name>
    <name evidence="12" type="ORF">Bandiella_00799</name>
</gene>
<dbReference type="PIRSF" id="PIRSF001549">
    <property type="entry name" value="His-tRNA_synth"/>
    <property type="match status" value="1"/>
</dbReference>
<dbReference type="Gene3D" id="3.30.930.10">
    <property type="entry name" value="Bira Bifunctional Protein, Domain 2"/>
    <property type="match status" value="1"/>
</dbReference>
<dbReference type="InterPro" id="IPR033656">
    <property type="entry name" value="HisRS_anticodon"/>
</dbReference>
<dbReference type="GO" id="GO:0016874">
    <property type="term" value="F:ligase activity"/>
    <property type="evidence" value="ECO:0007669"/>
    <property type="project" value="UniProtKB-KW"/>
</dbReference>
<sequence length="417" mass="47807">MKLQRIRGTADLYGQDVELFRFITSLAQKFAVIYSFKEISTPIMEDSEVFHRTLGEMSDIVNKETYTFLDRDKSSITLRPEFTAAVVRAVISNGMLQSLPLRLFSYGPLFRHERPQKCRLRQFHQINFEYIGSSHLNVDVELIMLAHDILESLELSNSTTLIVNTLGTVECRNSYKTALREYLLKYKQDLSEISQQRLDTNPLRILDTKDEKEQDIIRGAPVLYDFIANDSKLRFEQILSHLNASSITFEHSNRLVRGLDYYSDFVFEFTTSNLGSQGTVIAGGRYDGLISQMGGLPTPAAGFAGGIERIMELLKYTDKKIAEKDLVYLVPIGEAAEDYSLKLSHELRKDGFNLQLDYSMALKKKMQRADKLGVKYCVIYGENELQNQNFILKDMQSGEEVVVNKFYLTQRLKNINQ</sequence>
<keyword evidence="8 10" id="KW-0030">Aminoacyl-tRNA synthetase</keyword>
<evidence type="ECO:0000256" key="1">
    <source>
        <dbReference type="ARBA" id="ARBA00008226"/>
    </source>
</evidence>
<keyword evidence="13" id="KW-1185">Reference proteome</keyword>
<dbReference type="InterPro" id="IPR036621">
    <property type="entry name" value="Anticodon-bd_dom_sf"/>
</dbReference>
<evidence type="ECO:0000256" key="3">
    <source>
        <dbReference type="ARBA" id="ARBA00022490"/>
    </source>
</evidence>
<accession>A0ABZ0ULS7</accession>
<dbReference type="InterPro" id="IPR004154">
    <property type="entry name" value="Anticodon-bd"/>
</dbReference>
<evidence type="ECO:0000256" key="8">
    <source>
        <dbReference type="ARBA" id="ARBA00023146"/>
    </source>
</evidence>
<keyword evidence="3 10" id="KW-0963">Cytoplasm</keyword>
<keyword evidence="5 10" id="KW-0547">Nucleotide-binding</keyword>
<dbReference type="InterPro" id="IPR045864">
    <property type="entry name" value="aa-tRNA-synth_II/BPL/LPL"/>
</dbReference>
<evidence type="ECO:0000256" key="6">
    <source>
        <dbReference type="ARBA" id="ARBA00022840"/>
    </source>
</evidence>
<feature type="domain" description="Aminoacyl-transfer RNA synthetases class-II family profile" evidence="11">
    <location>
        <begin position="7"/>
        <end position="331"/>
    </location>
</feature>
<evidence type="ECO:0000313" key="12">
    <source>
        <dbReference type="EMBL" id="WPX96679.1"/>
    </source>
</evidence>
<reference evidence="12 13" key="1">
    <citation type="submission" date="2022-11" db="EMBL/GenBank/DDBJ databases">
        <title>Host association and intracellularity evolved multiple times independently in the Rickettsiales.</title>
        <authorList>
            <person name="Castelli M."/>
            <person name="Nardi T."/>
            <person name="Gammuto L."/>
            <person name="Bellinzona G."/>
            <person name="Sabaneyeva E."/>
            <person name="Potekhin A."/>
            <person name="Serra V."/>
            <person name="Petroni G."/>
            <person name="Sassera D."/>
        </authorList>
    </citation>
    <scope>NUCLEOTIDE SEQUENCE [LARGE SCALE GENOMIC DNA]</scope>
    <source>
        <strain evidence="12 13">NDG2</strain>
    </source>
</reference>
<evidence type="ECO:0000256" key="10">
    <source>
        <dbReference type="HAMAP-Rule" id="MF_00127"/>
    </source>
</evidence>
<keyword evidence="4 10" id="KW-0436">Ligase</keyword>
<evidence type="ECO:0000256" key="9">
    <source>
        <dbReference type="ARBA" id="ARBA00047639"/>
    </source>
</evidence>
<dbReference type="InterPro" id="IPR041715">
    <property type="entry name" value="HisRS-like_core"/>
</dbReference>
<keyword evidence="7 10" id="KW-0648">Protein biosynthesis</keyword>
<comment type="similarity">
    <text evidence="1 10">Belongs to the class-II aminoacyl-tRNA synthetase family.</text>
</comment>
<dbReference type="Proteomes" id="UP001327219">
    <property type="component" value="Chromosome"/>
</dbReference>
<name>A0ABZ0ULS7_9RICK</name>
<dbReference type="Gene3D" id="3.40.50.800">
    <property type="entry name" value="Anticodon-binding domain"/>
    <property type="match status" value="1"/>
</dbReference>
<dbReference type="Pfam" id="PF03129">
    <property type="entry name" value="HGTP_anticodon"/>
    <property type="match status" value="1"/>
</dbReference>
<dbReference type="PROSITE" id="PS50862">
    <property type="entry name" value="AA_TRNA_LIGASE_II"/>
    <property type="match status" value="1"/>
</dbReference>
<comment type="subunit">
    <text evidence="2 10">Homodimer.</text>
</comment>
<dbReference type="CDD" id="cd00773">
    <property type="entry name" value="HisRS-like_core"/>
    <property type="match status" value="1"/>
</dbReference>
<dbReference type="RefSeq" id="WP_323732421.1">
    <property type="nucleotide sequence ID" value="NZ_CP110820.1"/>
</dbReference>
<dbReference type="InterPro" id="IPR015807">
    <property type="entry name" value="His-tRNA-ligase"/>
</dbReference>
<proteinExistence type="inferred from homology"/>
<keyword evidence="6 10" id="KW-0067">ATP-binding</keyword>
<evidence type="ECO:0000259" key="11">
    <source>
        <dbReference type="PROSITE" id="PS50862"/>
    </source>
</evidence>
<dbReference type="NCBIfam" id="TIGR00442">
    <property type="entry name" value="hisS"/>
    <property type="match status" value="1"/>
</dbReference>
<evidence type="ECO:0000256" key="4">
    <source>
        <dbReference type="ARBA" id="ARBA00022598"/>
    </source>
</evidence>